<dbReference type="RefSeq" id="WP_150946570.1">
    <property type="nucleotide sequence ID" value="NZ_VCMV01000028.1"/>
</dbReference>
<evidence type="ECO:0000313" key="4">
    <source>
        <dbReference type="Proteomes" id="UP000325684"/>
    </source>
</evidence>
<feature type="domain" description="AraC effector-binding" evidence="2">
    <location>
        <begin position="21"/>
        <end position="174"/>
    </location>
</feature>
<dbReference type="InterPro" id="IPR011256">
    <property type="entry name" value="Reg_factor_effector_dom_sf"/>
</dbReference>
<evidence type="ECO:0000256" key="1">
    <source>
        <dbReference type="SAM" id="MobiDB-lite"/>
    </source>
</evidence>
<feature type="non-terminal residue" evidence="3">
    <location>
        <position position="1"/>
    </location>
</feature>
<dbReference type="EMBL" id="VCMV01000028">
    <property type="protein sequence ID" value="KAB0265811.1"/>
    <property type="molecule type" value="Genomic_DNA"/>
</dbReference>
<name>A0A5N3P836_9HYPH</name>
<dbReference type="Gene3D" id="3.20.80.10">
    <property type="entry name" value="Regulatory factor, effector binding domain"/>
    <property type="match status" value="1"/>
</dbReference>
<evidence type="ECO:0000313" key="3">
    <source>
        <dbReference type="EMBL" id="KAB0265811.1"/>
    </source>
</evidence>
<protein>
    <submittedName>
        <fullName evidence="3">GyrI-like domain-containing protein</fullName>
    </submittedName>
</protein>
<dbReference type="AlphaFoldDB" id="A0A5N3P836"/>
<feature type="region of interest" description="Disordered" evidence="1">
    <location>
        <begin position="1"/>
        <end position="20"/>
    </location>
</feature>
<organism evidence="3 4">
    <name type="scientific">Microvirga brassicacearum</name>
    <dbReference type="NCBI Taxonomy" id="2580413"/>
    <lineage>
        <taxon>Bacteria</taxon>
        <taxon>Pseudomonadati</taxon>
        <taxon>Pseudomonadota</taxon>
        <taxon>Alphaproteobacteria</taxon>
        <taxon>Hyphomicrobiales</taxon>
        <taxon>Methylobacteriaceae</taxon>
        <taxon>Microvirga</taxon>
    </lineage>
</organism>
<evidence type="ECO:0000259" key="2">
    <source>
        <dbReference type="SMART" id="SM00871"/>
    </source>
</evidence>
<dbReference type="SMART" id="SM00871">
    <property type="entry name" value="AraC_E_bind"/>
    <property type="match status" value="1"/>
</dbReference>
<dbReference type="Pfam" id="PF06445">
    <property type="entry name" value="GyrI-like"/>
    <property type="match status" value="1"/>
</dbReference>
<dbReference type="InterPro" id="IPR029442">
    <property type="entry name" value="GyrI-like"/>
</dbReference>
<dbReference type="OrthoDB" id="8449526at2"/>
<dbReference type="InterPro" id="IPR010499">
    <property type="entry name" value="AraC_E-bd"/>
</dbReference>
<comment type="caution">
    <text evidence="3">The sequence shown here is derived from an EMBL/GenBank/DDBJ whole genome shotgun (WGS) entry which is preliminary data.</text>
</comment>
<sequence>TPAPPPQGGRTTLVPTPGDPTNVEDVVLTGKPAAIATGTSTWEQAFDNLKAAFGKIEDALTRAGIAPTGKPLTVFVHTDDQGFRYEAMIPIAGAPEGKAELTPEIKFGRTPEGKAFRFVHKDAYEEIDGTYETITAYLDAKNIVAQDAFAEEYANEMTDSNDANLEVNIYVQPKE</sequence>
<reference evidence="3 4" key="1">
    <citation type="journal article" date="2019" name="Microorganisms">
        <title>Genome Insights into the Novel Species Microvirga brassicacearum, a Rapeseed Endophyte with Biotechnological Potential.</title>
        <authorList>
            <person name="Jimenez-Gomez A."/>
            <person name="Saati-Santamaria Z."/>
            <person name="Igual J.M."/>
            <person name="Rivas R."/>
            <person name="Mateos P.F."/>
            <person name="Garcia-Fraile P."/>
        </authorList>
    </citation>
    <scope>NUCLEOTIDE SEQUENCE [LARGE SCALE GENOMIC DNA]</scope>
    <source>
        <strain evidence="3 4">CDVBN77</strain>
    </source>
</reference>
<accession>A0A5N3P836</accession>
<gene>
    <name evidence="3" type="ORF">FEZ63_16785</name>
</gene>
<dbReference type="SUPFAM" id="SSF55136">
    <property type="entry name" value="Probable bacterial effector-binding domain"/>
    <property type="match status" value="1"/>
</dbReference>
<proteinExistence type="predicted"/>
<keyword evidence="4" id="KW-1185">Reference proteome</keyword>
<dbReference type="Proteomes" id="UP000325684">
    <property type="component" value="Unassembled WGS sequence"/>
</dbReference>